<dbReference type="GO" id="GO:0006508">
    <property type="term" value="P:proteolysis"/>
    <property type="evidence" value="ECO:0007669"/>
    <property type="project" value="UniProtKB-KW"/>
</dbReference>
<proteinExistence type="inferred from homology"/>
<accession>A0A8S4PZ27</accession>
<dbReference type="PROSITE" id="PS00639">
    <property type="entry name" value="THIOL_PROTEASE_HIS"/>
    <property type="match status" value="1"/>
</dbReference>
<dbReference type="InterPro" id="IPR013128">
    <property type="entry name" value="Peptidase_C1A"/>
</dbReference>
<dbReference type="FunFam" id="3.90.70.10:FF:000006">
    <property type="entry name" value="Cathepsin S"/>
    <property type="match status" value="1"/>
</dbReference>
<dbReference type="InterPro" id="IPR000169">
    <property type="entry name" value="Pept_cys_AS"/>
</dbReference>
<dbReference type="SMART" id="SM00645">
    <property type="entry name" value="Pept_C1"/>
    <property type="match status" value="1"/>
</dbReference>
<evidence type="ECO:0000256" key="2">
    <source>
        <dbReference type="ARBA" id="ARBA00022670"/>
    </source>
</evidence>
<keyword evidence="5" id="KW-0865">Zymogen</keyword>
<evidence type="ECO:0008006" key="11">
    <source>
        <dbReference type="Google" id="ProtNLM"/>
    </source>
</evidence>
<evidence type="ECO:0000256" key="6">
    <source>
        <dbReference type="ARBA" id="ARBA00023157"/>
    </source>
</evidence>
<feature type="non-terminal residue" evidence="9">
    <location>
        <position position="344"/>
    </location>
</feature>
<evidence type="ECO:0000313" key="10">
    <source>
        <dbReference type="Proteomes" id="UP000749559"/>
    </source>
</evidence>
<dbReference type="InterPro" id="IPR039417">
    <property type="entry name" value="Peptidase_C1A_papain-like"/>
</dbReference>
<dbReference type="PRINTS" id="PR00705">
    <property type="entry name" value="PAPAIN"/>
</dbReference>
<dbReference type="InterPro" id="IPR038765">
    <property type="entry name" value="Papain-like_cys_pep_sf"/>
</dbReference>
<keyword evidence="3" id="KW-0378">Hydrolase</keyword>
<organism evidence="9 10">
    <name type="scientific">Owenia fusiformis</name>
    <name type="common">Polychaete worm</name>
    <dbReference type="NCBI Taxonomy" id="6347"/>
    <lineage>
        <taxon>Eukaryota</taxon>
        <taxon>Metazoa</taxon>
        <taxon>Spiralia</taxon>
        <taxon>Lophotrochozoa</taxon>
        <taxon>Annelida</taxon>
        <taxon>Polychaeta</taxon>
        <taxon>Sedentaria</taxon>
        <taxon>Canalipalpata</taxon>
        <taxon>Sabellida</taxon>
        <taxon>Oweniida</taxon>
        <taxon>Oweniidae</taxon>
        <taxon>Owenia</taxon>
    </lineage>
</organism>
<comment type="similarity">
    <text evidence="1">Belongs to the peptidase C1 family.</text>
</comment>
<name>A0A8S4PZ27_OWEFU</name>
<dbReference type="CDD" id="cd02248">
    <property type="entry name" value="Peptidase_C1A"/>
    <property type="match status" value="1"/>
</dbReference>
<reference evidence="9" key="1">
    <citation type="submission" date="2022-03" db="EMBL/GenBank/DDBJ databases">
        <authorList>
            <person name="Martin C."/>
        </authorList>
    </citation>
    <scope>NUCLEOTIDE SEQUENCE</scope>
</reference>
<dbReference type="OrthoDB" id="10253408at2759"/>
<keyword evidence="2" id="KW-0645">Protease</keyword>
<dbReference type="Gene3D" id="3.90.70.10">
    <property type="entry name" value="Cysteine proteinases"/>
    <property type="match status" value="1"/>
</dbReference>
<evidence type="ECO:0000259" key="7">
    <source>
        <dbReference type="SMART" id="SM00645"/>
    </source>
</evidence>
<dbReference type="Pfam" id="PF08246">
    <property type="entry name" value="Inhibitor_I29"/>
    <property type="match status" value="1"/>
</dbReference>
<feature type="domain" description="Peptidase C1A papain C-terminal" evidence="7">
    <location>
        <begin position="167"/>
        <end position="344"/>
    </location>
</feature>
<dbReference type="InterPro" id="IPR013201">
    <property type="entry name" value="Prot_inhib_I29"/>
</dbReference>
<evidence type="ECO:0000256" key="5">
    <source>
        <dbReference type="ARBA" id="ARBA00023145"/>
    </source>
</evidence>
<evidence type="ECO:0000256" key="3">
    <source>
        <dbReference type="ARBA" id="ARBA00022801"/>
    </source>
</evidence>
<dbReference type="AlphaFoldDB" id="A0A8S4PZ27"/>
<dbReference type="EMBL" id="CAIIXF020000011">
    <property type="protein sequence ID" value="CAH1798521.1"/>
    <property type="molecule type" value="Genomic_DNA"/>
</dbReference>
<dbReference type="SMART" id="SM00848">
    <property type="entry name" value="Inhibitor_I29"/>
    <property type="match status" value="1"/>
</dbReference>
<dbReference type="SUPFAM" id="SSF54001">
    <property type="entry name" value="Cysteine proteinases"/>
    <property type="match status" value="1"/>
</dbReference>
<dbReference type="GO" id="GO:0008234">
    <property type="term" value="F:cysteine-type peptidase activity"/>
    <property type="evidence" value="ECO:0007669"/>
    <property type="project" value="UniProtKB-KW"/>
</dbReference>
<protein>
    <recommendedName>
        <fullName evidence="11">Cathepsin L</fullName>
    </recommendedName>
</protein>
<sequence length="344" mass="38610">MTDRFHNFALKRRSTEVVQNRRNMYEVFAIVLLVAVATAAPSDSVLRWTAIEPAQEVKQMHQVPLYKFDDTPKESLWEQFKQKHKKIYETIEEEKHRFGVFLQNLKTIELHNYLHSKGKKTFRLGTNEYADMELEEFVSVMNGFKGNSNASKATSRVSYMSPSFVNVPEEVDWRTKGYVTDVKNQGHCGSCWAFSTTGSLEGQHFKQTGKLVSLSEQNLVDCSKSYGNNGCNGGLMDNAFQYIKENKGIDTETSYPYEGEDEKCHFKKRTVGATDAGYVDVTSGSEEKLKEACATVGPISVAIDAGHQSFQLYESGVYVEPKCSSTQLDHGVLVVGYGTTDDGD</sequence>
<dbReference type="InterPro" id="IPR025660">
    <property type="entry name" value="Pept_his_AS"/>
</dbReference>
<dbReference type="Pfam" id="PF00112">
    <property type="entry name" value="Peptidase_C1"/>
    <property type="match status" value="1"/>
</dbReference>
<dbReference type="InterPro" id="IPR000668">
    <property type="entry name" value="Peptidase_C1A_C"/>
</dbReference>
<keyword evidence="10" id="KW-1185">Reference proteome</keyword>
<evidence type="ECO:0000256" key="1">
    <source>
        <dbReference type="ARBA" id="ARBA00008455"/>
    </source>
</evidence>
<gene>
    <name evidence="9" type="ORF">OFUS_LOCUS22663</name>
</gene>
<evidence type="ECO:0000256" key="4">
    <source>
        <dbReference type="ARBA" id="ARBA00022807"/>
    </source>
</evidence>
<comment type="caution">
    <text evidence="9">The sequence shown here is derived from an EMBL/GenBank/DDBJ whole genome shotgun (WGS) entry which is preliminary data.</text>
</comment>
<keyword evidence="4" id="KW-0788">Thiol protease</keyword>
<dbReference type="PANTHER" id="PTHR12411">
    <property type="entry name" value="CYSTEINE PROTEASE FAMILY C1-RELATED"/>
    <property type="match status" value="1"/>
</dbReference>
<feature type="domain" description="Cathepsin propeptide inhibitor" evidence="8">
    <location>
        <begin position="77"/>
        <end position="137"/>
    </location>
</feature>
<dbReference type="PROSITE" id="PS00139">
    <property type="entry name" value="THIOL_PROTEASE_CYS"/>
    <property type="match status" value="1"/>
</dbReference>
<keyword evidence="6" id="KW-1015">Disulfide bond</keyword>
<evidence type="ECO:0000313" key="9">
    <source>
        <dbReference type="EMBL" id="CAH1798521.1"/>
    </source>
</evidence>
<evidence type="ECO:0000259" key="8">
    <source>
        <dbReference type="SMART" id="SM00848"/>
    </source>
</evidence>
<dbReference type="Proteomes" id="UP000749559">
    <property type="component" value="Unassembled WGS sequence"/>
</dbReference>